<dbReference type="KEGG" id="npy:NPRO_18620"/>
<dbReference type="PANTHER" id="PTHR43736">
    <property type="entry name" value="ADP-RIBOSE PYROPHOSPHATASE"/>
    <property type="match status" value="1"/>
</dbReference>
<name>A0A809S5I4_9BACT</name>
<sequence length="156" mass="17912">MKRFPVGKYGRQQLSFFPAPYRAPLRSFAVLVFAWKDDKVVVCDISRRGWSVPSGRVELGETSLEAARREAFEEAGLQVSELNYMGCYQVRDRKETRWVDAFSGLVESMTPIQPGGESRAVRLVTMAELVEIYHLWNDLTKIVFEYSRESLNLPVE</sequence>
<dbReference type="Pfam" id="PF00293">
    <property type="entry name" value="NUDIX"/>
    <property type="match status" value="1"/>
</dbReference>
<dbReference type="PRINTS" id="PR00502">
    <property type="entry name" value="NUDIXFAMILY"/>
</dbReference>
<dbReference type="PROSITE" id="PS00893">
    <property type="entry name" value="NUDIX_BOX"/>
    <property type="match status" value="1"/>
</dbReference>
<proteinExistence type="inferred from homology"/>
<dbReference type="Proteomes" id="UP000662873">
    <property type="component" value="Chromosome"/>
</dbReference>
<organism evidence="5 6">
    <name type="scientific">Candidatus Nitrosymbiomonas proteolyticus</name>
    <dbReference type="NCBI Taxonomy" id="2608984"/>
    <lineage>
        <taxon>Bacteria</taxon>
        <taxon>Bacillati</taxon>
        <taxon>Armatimonadota</taxon>
        <taxon>Armatimonadota incertae sedis</taxon>
        <taxon>Candidatus Nitrosymbiomonas</taxon>
    </lineage>
</organism>
<reference evidence="5" key="1">
    <citation type="journal article" name="DNA Res.">
        <title>The physiological potential of anammox bacteria as revealed by their core genome structure.</title>
        <authorList>
            <person name="Okubo T."/>
            <person name="Toyoda A."/>
            <person name="Fukuhara K."/>
            <person name="Uchiyama I."/>
            <person name="Harigaya Y."/>
            <person name="Kuroiwa M."/>
            <person name="Suzuki T."/>
            <person name="Murakami Y."/>
            <person name="Suwa Y."/>
            <person name="Takami H."/>
        </authorList>
    </citation>
    <scope>NUCLEOTIDE SEQUENCE</scope>
    <source>
        <strain evidence="5">317325-2</strain>
    </source>
</reference>
<feature type="domain" description="Nudix hydrolase" evidence="4">
    <location>
        <begin position="23"/>
        <end position="146"/>
    </location>
</feature>
<dbReference type="SUPFAM" id="SSF55811">
    <property type="entry name" value="Nudix"/>
    <property type="match status" value="1"/>
</dbReference>
<evidence type="ECO:0000256" key="3">
    <source>
        <dbReference type="RuleBase" id="RU003476"/>
    </source>
</evidence>
<dbReference type="PROSITE" id="PS51462">
    <property type="entry name" value="NUDIX"/>
    <property type="match status" value="1"/>
</dbReference>
<protein>
    <submittedName>
        <fullName evidence="5">Hypothetical conserved protein</fullName>
    </submittedName>
</protein>
<dbReference type="PANTHER" id="PTHR43736:SF1">
    <property type="entry name" value="DIHYDRONEOPTERIN TRIPHOSPHATE DIPHOSPHATASE"/>
    <property type="match status" value="1"/>
</dbReference>
<gene>
    <name evidence="5" type="ORF">NPRO_18620</name>
</gene>
<evidence type="ECO:0000259" key="4">
    <source>
        <dbReference type="PROSITE" id="PS51462"/>
    </source>
</evidence>
<dbReference type="GO" id="GO:0016787">
    <property type="term" value="F:hydrolase activity"/>
    <property type="evidence" value="ECO:0007669"/>
    <property type="project" value="UniProtKB-KW"/>
</dbReference>
<comment type="similarity">
    <text evidence="1 3">Belongs to the Nudix hydrolase family.</text>
</comment>
<accession>A0A809S5I4</accession>
<dbReference type="Gene3D" id="3.90.79.10">
    <property type="entry name" value="Nucleoside Triphosphate Pyrophosphohydrolase"/>
    <property type="match status" value="1"/>
</dbReference>
<dbReference type="InterPro" id="IPR020084">
    <property type="entry name" value="NUDIX_hydrolase_CS"/>
</dbReference>
<evidence type="ECO:0000313" key="5">
    <source>
        <dbReference type="EMBL" id="BBO24267.1"/>
    </source>
</evidence>
<evidence type="ECO:0000313" key="6">
    <source>
        <dbReference type="Proteomes" id="UP000662873"/>
    </source>
</evidence>
<keyword evidence="2 3" id="KW-0378">Hydrolase</keyword>
<dbReference type="InterPro" id="IPR000086">
    <property type="entry name" value="NUDIX_hydrolase_dom"/>
</dbReference>
<dbReference type="InterPro" id="IPR020476">
    <property type="entry name" value="Nudix_hydrolase"/>
</dbReference>
<evidence type="ECO:0000256" key="1">
    <source>
        <dbReference type="ARBA" id="ARBA00005582"/>
    </source>
</evidence>
<dbReference type="InterPro" id="IPR015797">
    <property type="entry name" value="NUDIX_hydrolase-like_dom_sf"/>
</dbReference>
<dbReference type="AlphaFoldDB" id="A0A809S5I4"/>
<dbReference type="EMBL" id="AP021858">
    <property type="protein sequence ID" value="BBO24267.1"/>
    <property type="molecule type" value="Genomic_DNA"/>
</dbReference>
<evidence type="ECO:0000256" key="2">
    <source>
        <dbReference type="ARBA" id="ARBA00022801"/>
    </source>
</evidence>